<dbReference type="InterPro" id="IPR036465">
    <property type="entry name" value="vWFA_dom_sf"/>
</dbReference>
<sequence>MKHAHIILMGTASFAILAACSSQKEVQQKPPTEILEQSADAEAGPPAPPPPPHRVSGLMHSKRTSAEMAMASPAPMPTHLPQVDRDRYEDVDVNPVKLTSEDPVSTFSIDVDTASYSNVRSFLNDGNLPPKGSVRLEELINYFDYEYLLPESKEVPFSTQVNIVPSPWADGKQLMHVGIKGYDIDRTEQPPLNLTLLVDVSGSMNHEDKLPLAKKALKLLIDKMDDDDHISLVVYAGAAGTVLEPTKGSEKAKIYAALDNLAAGGSTAGGEGLRLAYSLAEQNYNKDGVNRVMLLTDGDFNVGVTSDERLEDFVSRKRDSGVYLSVLGFGRGNYNDAMMQKIAQAGNGMASYIDTLNEARKVLNDDLSGSMFTIANDVKIQMEFNPAHIHEYRLIGYETRMLNREDFNNDKVDAGDIGAGHTVTAIYEVTPVGSKAALIDGTRYGDDTKTTKHSDEMGYLKLRYKTPGSDTSKLIDMPIIAKSMSSSLEEAPAYVRFATAVAGFGQLLRQDPYLLNGFDYDSVISLANGAKQADEFGYRAEFVQLARAAKTAAAQETLNTGHKGGDTH</sequence>
<evidence type="ECO:0000313" key="4">
    <source>
        <dbReference type="EMBL" id="MFC7291147.1"/>
    </source>
</evidence>
<reference evidence="5" key="1">
    <citation type="journal article" date="2019" name="Int. J. Syst. Evol. Microbiol.">
        <title>The Global Catalogue of Microorganisms (GCM) 10K type strain sequencing project: providing services to taxonomists for standard genome sequencing and annotation.</title>
        <authorList>
            <consortium name="The Broad Institute Genomics Platform"/>
            <consortium name="The Broad Institute Genome Sequencing Center for Infectious Disease"/>
            <person name="Wu L."/>
            <person name="Ma J."/>
        </authorList>
    </citation>
    <scope>NUCLEOTIDE SEQUENCE [LARGE SCALE GENOMIC DNA]</scope>
    <source>
        <strain evidence="5">CCUG 51308</strain>
    </source>
</reference>
<dbReference type="CDD" id="cd01465">
    <property type="entry name" value="vWA_subgroup"/>
    <property type="match status" value="1"/>
</dbReference>
<dbReference type="InterPro" id="IPR051173">
    <property type="entry name" value="Ca_channel_alpha-2/delta"/>
</dbReference>
<dbReference type="Gene3D" id="3.40.50.410">
    <property type="entry name" value="von Willebrand factor, type A domain"/>
    <property type="match status" value="1"/>
</dbReference>
<dbReference type="Pfam" id="PF12034">
    <property type="entry name" value="YfbK_C"/>
    <property type="match status" value="1"/>
</dbReference>
<evidence type="ECO:0000259" key="3">
    <source>
        <dbReference type="PROSITE" id="PS50234"/>
    </source>
</evidence>
<dbReference type="InterPro" id="IPR002035">
    <property type="entry name" value="VWF_A"/>
</dbReference>
<dbReference type="PROSITE" id="PS50234">
    <property type="entry name" value="VWFA"/>
    <property type="match status" value="1"/>
</dbReference>
<name>A0ABW2IJQ5_9PROT</name>
<feature type="chain" id="PRO_5045457548" evidence="2">
    <location>
        <begin position="19"/>
        <end position="568"/>
    </location>
</feature>
<dbReference type="PROSITE" id="PS51257">
    <property type="entry name" value="PROKAR_LIPOPROTEIN"/>
    <property type="match status" value="1"/>
</dbReference>
<evidence type="ECO:0000256" key="2">
    <source>
        <dbReference type="SAM" id="SignalP"/>
    </source>
</evidence>
<dbReference type="PANTHER" id="PTHR10166">
    <property type="entry name" value="VOLTAGE-DEPENDENT CALCIUM CHANNEL SUBUNIT ALPHA-2/DELTA-RELATED"/>
    <property type="match status" value="1"/>
</dbReference>
<protein>
    <submittedName>
        <fullName evidence="4">von Willebrand factor type A domain-containing protein</fullName>
    </submittedName>
</protein>
<comment type="caution">
    <text evidence="4">The sequence shown here is derived from an EMBL/GenBank/DDBJ whole genome shotgun (WGS) entry which is preliminary data.</text>
</comment>
<keyword evidence="5" id="KW-1185">Reference proteome</keyword>
<dbReference type="SUPFAM" id="SSF53300">
    <property type="entry name" value="vWA-like"/>
    <property type="match status" value="1"/>
</dbReference>
<gene>
    <name evidence="4" type="ORF">ACFQS8_05930</name>
</gene>
<dbReference type="InterPro" id="IPR021908">
    <property type="entry name" value="YfbK_C"/>
</dbReference>
<feature type="domain" description="VWFA" evidence="3">
    <location>
        <begin position="193"/>
        <end position="371"/>
    </location>
</feature>
<dbReference type="Pfam" id="PF12450">
    <property type="entry name" value="vWF_A"/>
    <property type="match status" value="1"/>
</dbReference>
<dbReference type="Proteomes" id="UP001596492">
    <property type="component" value="Unassembled WGS sequence"/>
</dbReference>
<dbReference type="RefSeq" id="WP_382166341.1">
    <property type="nucleotide sequence ID" value="NZ_JBHTBR010000002.1"/>
</dbReference>
<dbReference type="PANTHER" id="PTHR10166:SF37">
    <property type="entry name" value="STOLID, ISOFORM H"/>
    <property type="match status" value="1"/>
</dbReference>
<evidence type="ECO:0000313" key="5">
    <source>
        <dbReference type="Proteomes" id="UP001596492"/>
    </source>
</evidence>
<evidence type="ECO:0000256" key="1">
    <source>
        <dbReference type="SAM" id="MobiDB-lite"/>
    </source>
</evidence>
<accession>A0ABW2IJQ5</accession>
<feature type="region of interest" description="Disordered" evidence="1">
    <location>
        <begin position="38"/>
        <end position="58"/>
    </location>
</feature>
<dbReference type="EMBL" id="JBHTBR010000002">
    <property type="protein sequence ID" value="MFC7291147.1"/>
    <property type="molecule type" value="Genomic_DNA"/>
</dbReference>
<keyword evidence="2" id="KW-0732">Signal</keyword>
<dbReference type="InterPro" id="IPR022156">
    <property type="entry name" value="Uncharacterised_YfbK_N"/>
</dbReference>
<dbReference type="Pfam" id="PF00092">
    <property type="entry name" value="VWA"/>
    <property type="match status" value="1"/>
</dbReference>
<proteinExistence type="predicted"/>
<organism evidence="4 5">
    <name type="scientific">Hirschia litorea</name>
    <dbReference type="NCBI Taxonomy" id="1199156"/>
    <lineage>
        <taxon>Bacteria</taxon>
        <taxon>Pseudomonadati</taxon>
        <taxon>Pseudomonadota</taxon>
        <taxon>Alphaproteobacteria</taxon>
        <taxon>Hyphomonadales</taxon>
        <taxon>Hyphomonadaceae</taxon>
        <taxon>Hirschia</taxon>
    </lineage>
</organism>
<feature type="signal peptide" evidence="2">
    <location>
        <begin position="1"/>
        <end position="18"/>
    </location>
</feature>
<dbReference type="SMART" id="SM00327">
    <property type="entry name" value="VWA"/>
    <property type="match status" value="1"/>
</dbReference>